<proteinExistence type="predicted"/>
<dbReference type="Proteomes" id="UP000176404">
    <property type="component" value="Unassembled WGS sequence"/>
</dbReference>
<comment type="caution">
    <text evidence="2">The sequence shown here is derived from an EMBL/GenBank/DDBJ whole genome shotgun (WGS) entry which is preliminary data.</text>
</comment>
<dbReference type="AlphaFoldDB" id="A0A1F8B7J2"/>
<dbReference type="EMBL" id="MGHD01000010">
    <property type="protein sequence ID" value="OGM59977.1"/>
    <property type="molecule type" value="Genomic_DNA"/>
</dbReference>
<feature type="region of interest" description="Disordered" evidence="1">
    <location>
        <begin position="48"/>
        <end position="71"/>
    </location>
</feature>
<protein>
    <submittedName>
        <fullName evidence="2">Uncharacterized protein</fullName>
    </submittedName>
</protein>
<gene>
    <name evidence="2" type="ORF">A2892_03705</name>
</gene>
<evidence type="ECO:0000313" key="3">
    <source>
        <dbReference type="Proteomes" id="UP000176404"/>
    </source>
</evidence>
<organism evidence="2 3">
    <name type="scientific">Candidatus Woesebacteria bacterium RIFCSPLOWO2_01_FULL_39_10b</name>
    <dbReference type="NCBI Taxonomy" id="1802517"/>
    <lineage>
        <taxon>Bacteria</taxon>
        <taxon>Candidatus Woeseibacteriota</taxon>
    </lineage>
</organism>
<name>A0A1F8B7J2_9BACT</name>
<dbReference type="STRING" id="1802517.A2892_03705"/>
<reference evidence="2 3" key="1">
    <citation type="journal article" date="2016" name="Nat. Commun.">
        <title>Thousands of microbial genomes shed light on interconnected biogeochemical processes in an aquifer system.</title>
        <authorList>
            <person name="Anantharaman K."/>
            <person name="Brown C.T."/>
            <person name="Hug L.A."/>
            <person name="Sharon I."/>
            <person name="Castelle C.J."/>
            <person name="Probst A.J."/>
            <person name="Thomas B.C."/>
            <person name="Singh A."/>
            <person name="Wilkins M.J."/>
            <person name="Karaoz U."/>
            <person name="Brodie E.L."/>
            <person name="Williams K.H."/>
            <person name="Hubbard S.S."/>
            <person name="Banfield J.F."/>
        </authorList>
    </citation>
    <scope>NUCLEOTIDE SEQUENCE [LARGE SCALE GENOMIC DNA]</scope>
</reference>
<sequence length="71" mass="8072">MTRESVEWDKIVQKVPLWNITTGKFAGYRFRIVKNPRNISIDELPPIGVEGPLLKDPPSSGIERSIPRGDR</sequence>
<evidence type="ECO:0000313" key="2">
    <source>
        <dbReference type="EMBL" id="OGM59977.1"/>
    </source>
</evidence>
<accession>A0A1F8B7J2</accession>
<evidence type="ECO:0000256" key="1">
    <source>
        <dbReference type="SAM" id="MobiDB-lite"/>
    </source>
</evidence>